<organism evidence="1 2">
    <name type="scientific">Desulfovibrio gilichinskyi</name>
    <dbReference type="NCBI Taxonomy" id="1519643"/>
    <lineage>
        <taxon>Bacteria</taxon>
        <taxon>Pseudomonadati</taxon>
        <taxon>Thermodesulfobacteriota</taxon>
        <taxon>Desulfovibrionia</taxon>
        <taxon>Desulfovibrionales</taxon>
        <taxon>Desulfovibrionaceae</taxon>
        <taxon>Desulfovibrio</taxon>
    </lineage>
</organism>
<dbReference type="OrthoDB" id="5472137at2"/>
<dbReference type="Proteomes" id="UP000192906">
    <property type="component" value="Unassembled WGS sequence"/>
</dbReference>
<sequence>MADTLHLLDQALDLGHKELKLLLAGDVDEAFEAAEKRGLYTSQALETKASVSLNDVLSRIEKLKSLQGQLTTEAKKLHASLKADLGRTKKENVRFKGYLGAAKGTPRMTNMFINKVG</sequence>
<evidence type="ECO:0000313" key="1">
    <source>
        <dbReference type="EMBL" id="SMF19048.1"/>
    </source>
</evidence>
<keyword evidence="2" id="KW-1185">Reference proteome</keyword>
<evidence type="ECO:0000313" key="2">
    <source>
        <dbReference type="Proteomes" id="UP000192906"/>
    </source>
</evidence>
<dbReference type="STRING" id="1519643.SAMN06295933_2134"/>
<protein>
    <recommendedName>
        <fullName evidence="3">FlgN protein</fullName>
    </recommendedName>
</protein>
<name>A0A1X7DP93_9BACT</name>
<gene>
    <name evidence="1" type="ORF">SAMN06295933_2134</name>
</gene>
<evidence type="ECO:0008006" key="3">
    <source>
        <dbReference type="Google" id="ProtNLM"/>
    </source>
</evidence>
<accession>A0A1X7DP93</accession>
<proteinExistence type="predicted"/>
<reference evidence="2" key="1">
    <citation type="submission" date="2017-04" db="EMBL/GenBank/DDBJ databases">
        <authorList>
            <person name="Varghese N."/>
            <person name="Submissions S."/>
        </authorList>
    </citation>
    <scope>NUCLEOTIDE SEQUENCE [LARGE SCALE GENOMIC DNA]</scope>
    <source>
        <strain evidence="2">K3S</strain>
    </source>
</reference>
<dbReference type="RefSeq" id="WP_085101974.1">
    <property type="nucleotide sequence ID" value="NZ_FWZU01000003.1"/>
</dbReference>
<dbReference type="AlphaFoldDB" id="A0A1X7DP93"/>
<dbReference type="EMBL" id="FWZU01000003">
    <property type="protein sequence ID" value="SMF19048.1"/>
    <property type="molecule type" value="Genomic_DNA"/>
</dbReference>